<evidence type="ECO:0008006" key="5">
    <source>
        <dbReference type="Google" id="ProtNLM"/>
    </source>
</evidence>
<feature type="binding site" evidence="1">
    <location>
        <position position="28"/>
    </location>
    <ligand>
        <name>ATP</name>
        <dbReference type="ChEBI" id="CHEBI:30616"/>
    </ligand>
</feature>
<keyword evidence="3" id="KW-1185">Reference proteome</keyword>
<evidence type="ECO:0000313" key="4">
    <source>
        <dbReference type="RefSeq" id="XP_033571184.1"/>
    </source>
</evidence>
<reference evidence="2 4" key="1">
    <citation type="journal article" date="2020" name="Stud. Mycol.">
        <title>101 Dothideomycetes genomes: a test case for predicting lifestyles and emergence of pathogens.</title>
        <authorList>
            <person name="Haridas S."/>
            <person name="Albert R."/>
            <person name="Binder M."/>
            <person name="Bloem J."/>
            <person name="Labutti K."/>
            <person name="Salamov A."/>
            <person name="Andreopoulos B."/>
            <person name="Baker S."/>
            <person name="Barry K."/>
            <person name="Bills G."/>
            <person name="Bluhm B."/>
            <person name="Cannon C."/>
            <person name="Castanera R."/>
            <person name="Culley D."/>
            <person name="Daum C."/>
            <person name="Ezra D."/>
            <person name="Gonzalez J."/>
            <person name="Henrissat B."/>
            <person name="Kuo A."/>
            <person name="Liang C."/>
            <person name="Lipzen A."/>
            <person name="Lutzoni F."/>
            <person name="Magnuson J."/>
            <person name="Mondo S."/>
            <person name="Nolan M."/>
            <person name="Ohm R."/>
            <person name="Pangilinan J."/>
            <person name="Park H.-J."/>
            <person name="Ramirez L."/>
            <person name="Alfaro M."/>
            <person name="Sun H."/>
            <person name="Tritt A."/>
            <person name="Yoshinaga Y."/>
            <person name="Zwiers L.-H."/>
            <person name="Turgeon B."/>
            <person name="Goodwin S."/>
            <person name="Spatafora J."/>
            <person name="Crous P."/>
            <person name="Grigoriev I."/>
        </authorList>
    </citation>
    <scope>NUCLEOTIDE SEQUENCE</scope>
    <source>
        <strain evidence="2 4">CBS 304.34</strain>
    </source>
</reference>
<dbReference type="Gene3D" id="3.30.200.20">
    <property type="entry name" value="Phosphorylase Kinase, domain 1"/>
    <property type="match status" value="1"/>
</dbReference>
<name>A0A6A6Y6B1_9PEZI</name>
<dbReference type="SUPFAM" id="SSF56112">
    <property type="entry name" value="Protein kinase-like (PK-like)"/>
    <property type="match status" value="1"/>
</dbReference>
<dbReference type="Proteomes" id="UP000504636">
    <property type="component" value="Unplaced"/>
</dbReference>
<protein>
    <recommendedName>
        <fullName evidence="5">Protein kinase domain-containing protein</fullName>
    </recommendedName>
</protein>
<dbReference type="GO" id="GO:0005524">
    <property type="term" value="F:ATP binding"/>
    <property type="evidence" value="ECO:0007669"/>
    <property type="project" value="UniProtKB-UniRule"/>
</dbReference>
<dbReference type="PROSITE" id="PS00107">
    <property type="entry name" value="PROTEIN_KINASE_ATP"/>
    <property type="match status" value="1"/>
</dbReference>
<dbReference type="AlphaFoldDB" id="A0A6A6Y6B1"/>
<dbReference type="EMBL" id="MU003714">
    <property type="protein sequence ID" value="KAF2804220.1"/>
    <property type="molecule type" value="Genomic_DNA"/>
</dbReference>
<accession>A0A6A6Y6B1</accession>
<dbReference type="OrthoDB" id="1732493at2759"/>
<proteinExistence type="predicted"/>
<sequence length="87" mass="9585">QLERLGEGTYASVFKGRNRQIGEFFALKEIHLGSEEGTPWTVMCLCPPTLRSASRPLDLVLRTSSRAPGIPDHCLVSTYPLKGRSIA</sequence>
<evidence type="ECO:0000256" key="1">
    <source>
        <dbReference type="PROSITE-ProRule" id="PRU10141"/>
    </source>
</evidence>
<keyword evidence="1" id="KW-0067">ATP-binding</keyword>
<gene>
    <name evidence="2 4" type="ORF">BDZ99DRAFT_398194</name>
</gene>
<dbReference type="InterPro" id="IPR011009">
    <property type="entry name" value="Kinase-like_dom_sf"/>
</dbReference>
<reference evidence="4" key="2">
    <citation type="submission" date="2020-04" db="EMBL/GenBank/DDBJ databases">
        <authorList>
            <consortium name="NCBI Genome Project"/>
        </authorList>
    </citation>
    <scope>NUCLEOTIDE SEQUENCE</scope>
    <source>
        <strain evidence="4">CBS 304.34</strain>
    </source>
</reference>
<reference evidence="4" key="3">
    <citation type="submission" date="2025-04" db="UniProtKB">
        <authorList>
            <consortium name="RefSeq"/>
        </authorList>
    </citation>
    <scope>IDENTIFICATION</scope>
    <source>
        <strain evidence="4">CBS 304.34</strain>
    </source>
</reference>
<evidence type="ECO:0000313" key="3">
    <source>
        <dbReference type="Proteomes" id="UP000504636"/>
    </source>
</evidence>
<dbReference type="GeneID" id="54456974"/>
<keyword evidence="1" id="KW-0547">Nucleotide-binding</keyword>
<organism evidence="2">
    <name type="scientific">Mytilinidion resinicola</name>
    <dbReference type="NCBI Taxonomy" id="574789"/>
    <lineage>
        <taxon>Eukaryota</taxon>
        <taxon>Fungi</taxon>
        <taxon>Dikarya</taxon>
        <taxon>Ascomycota</taxon>
        <taxon>Pezizomycotina</taxon>
        <taxon>Dothideomycetes</taxon>
        <taxon>Pleosporomycetidae</taxon>
        <taxon>Mytilinidiales</taxon>
        <taxon>Mytilinidiaceae</taxon>
        <taxon>Mytilinidion</taxon>
    </lineage>
</organism>
<evidence type="ECO:0000313" key="2">
    <source>
        <dbReference type="EMBL" id="KAF2804220.1"/>
    </source>
</evidence>
<dbReference type="InterPro" id="IPR017441">
    <property type="entry name" value="Protein_kinase_ATP_BS"/>
</dbReference>
<feature type="non-terminal residue" evidence="2">
    <location>
        <position position="1"/>
    </location>
</feature>
<dbReference type="RefSeq" id="XP_033571184.1">
    <property type="nucleotide sequence ID" value="XM_033716081.1"/>
</dbReference>